<evidence type="ECO:0000313" key="5">
    <source>
        <dbReference type="Proteomes" id="UP000751614"/>
    </source>
</evidence>
<comment type="caution">
    <text evidence="4">The sequence shown here is derived from an EMBL/GenBank/DDBJ whole genome shotgun (WGS) entry which is preliminary data.</text>
</comment>
<name>A0ABY2WMB3_9FLAO</name>
<accession>A0ABY2WMB3</accession>
<evidence type="ECO:0000259" key="3">
    <source>
        <dbReference type="Pfam" id="PF16344"/>
    </source>
</evidence>
<keyword evidence="1" id="KW-0812">Transmembrane</keyword>
<keyword evidence="5" id="KW-1185">Reference proteome</keyword>
<dbReference type="RefSeq" id="WP_138838060.1">
    <property type="nucleotide sequence ID" value="NZ_VCNI01000002.1"/>
</dbReference>
<feature type="domain" description="Protein FecR C-terminal" evidence="3">
    <location>
        <begin position="305"/>
        <end position="375"/>
    </location>
</feature>
<evidence type="ECO:0000313" key="4">
    <source>
        <dbReference type="EMBL" id="TMU55671.1"/>
    </source>
</evidence>
<dbReference type="Pfam" id="PF04773">
    <property type="entry name" value="FecR"/>
    <property type="match status" value="1"/>
</dbReference>
<dbReference type="PANTHER" id="PTHR30273">
    <property type="entry name" value="PERIPLASMIC SIGNAL SENSOR AND SIGMA FACTOR ACTIVATOR FECR-RELATED"/>
    <property type="match status" value="1"/>
</dbReference>
<feature type="transmembrane region" description="Helical" evidence="1">
    <location>
        <begin position="70"/>
        <end position="91"/>
    </location>
</feature>
<dbReference type="InterPro" id="IPR006860">
    <property type="entry name" value="FecR"/>
</dbReference>
<dbReference type="PIRSF" id="PIRSF018266">
    <property type="entry name" value="FecR"/>
    <property type="match status" value="1"/>
</dbReference>
<keyword evidence="1" id="KW-0472">Membrane</keyword>
<evidence type="ECO:0000256" key="1">
    <source>
        <dbReference type="SAM" id="Phobius"/>
    </source>
</evidence>
<dbReference type="EMBL" id="VCNI01000002">
    <property type="protein sequence ID" value="TMU55671.1"/>
    <property type="molecule type" value="Genomic_DNA"/>
</dbReference>
<evidence type="ECO:0000259" key="2">
    <source>
        <dbReference type="Pfam" id="PF04773"/>
    </source>
</evidence>
<proteinExistence type="predicted"/>
<dbReference type="PANTHER" id="PTHR30273:SF2">
    <property type="entry name" value="PROTEIN FECR"/>
    <property type="match status" value="1"/>
</dbReference>
<dbReference type="Gene3D" id="3.55.50.30">
    <property type="match status" value="1"/>
</dbReference>
<dbReference type="InterPro" id="IPR012373">
    <property type="entry name" value="Ferrdict_sens_TM"/>
</dbReference>
<keyword evidence="1" id="KW-1133">Transmembrane helix</keyword>
<dbReference type="Gene3D" id="2.60.120.1440">
    <property type="match status" value="1"/>
</dbReference>
<sequence>MKFLNKEANQNELEELEVWLQDKSNNSVFDRFVRTEYLTALYMGEYNITKAKESIGQKLRKSERRKKMLIYKKLSVAASILLIMGLSFLYLKDQRITATTDNVNQIVIGSNKAVLTLENGNQVALGKGKSYETGNVKSNGEELVYNAQVKEADANEKLLFNQLTVPKGGQFFVQLSDGTQVWLNSDSKLRYPTKFIKGETREIELVYGEAYLKVSPSTLHNGATFHVKTKGQEVGVLGTEFNIKAYSDDPKIETTLVEGKIKVETKGAKRVLRPNQQSRIGSDANQIEVVEVDAAEAVSWIKGLFTFNEESLGEMMKVLSRWYDVDVVFESVEHQDFAFTGVLEKTKSFVDILELIAATSEGEIAFEIEGKTIIIK</sequence>
<organism evidence="4 5">
    <name type="scientific">Flagellimonas algicola</name>
    <dbReference type="NCBI Taxonomy" id="2583815"/>
    <lineage>
        <taxon>Bacteria</taxon>
        <taxon>Pseudomonadati</taxon>
        <taxon>Bacteroidota</taxon>
        <taxon>Flavobacteriia</taxon>
        <taxon>Flavobacteriales</taxon>
        <taxon>Flavobacteriaceae</taxon>
        <taxon>Flagellimonas</taxon>
    </lineage>
</organism>
<dbReference type="Pfam" id="PF16344">
    <property type="entry name" value="FecR_C"/>
    <property type="match status" value="1"/>
</dbReference>
<feature type="domain" description="FecR protein" evidence="2">
    <location>
        <begin position="163"/>
        <end position="262"/>
    </location>
</feature>
<dbReference type="Proteomes" id="UP000751614">
    <property type="component" value="Unassembled WGS sequence"/>
</dbReference>
<dbReference type="InterPro" id="IPR032508">
    <property type="entry name" value="FecR_C"/>
</dbReference>
<gene>
    <name evidence="4" type="ORF">FGG15_16020</name>
</gene>
<protein>
    <submittedName>
        <fullName evidence="4">DUF4974 domain-containing protein</fullName>
    </submittedName>
</protein>
<reference evidence="4 5" key="1">
    <citation type="submission" date="2019-05" db="EMBL/GenBank/DDBJ databases">
        <title>Flagellimonas sp. AsT0115, sp. nov., isolated from a marine red algae, Asparagopsis taxiformis.</title>
        <authorList>
            <person name="Kim J."/>
            <person name="Jeong S.E."/>
            <person name="Jeon C.O."/>
        </authorList>
    </citation>
    <scope>NUCLEOTIDE SEQUENCE [LARGE SCALE GENOMIC DNA]</scope>
    <source>
        <strain evidence="4 5">AsT0115</strain>
    </source>
</reference>